<sequence length="75" mass="8029">MIVCVCRRVSDREIQRQAAAGCSSFDELQMETGLATCCGRCESCARDVFSRAQTHGTVALIQGAPHVTLPSRTAA</sequence>
<evidence type="ECO:0000256" key="7">
    <source>
        <dbReference type="ARBA" id="ARBA00039386"/>
    </source>
</evidence>
<protein>
    <recommendedName>
        <fullName evidence="7">Bacterioferritin-associated ferredoxin</fullName>
    </recommendedName>
</protein>
<dbReference type="PANTHER" id="PTHR37424">
    <property type="entry name" value="BACTERIOFERRITIN-ASSOCIATED FERREDOXIN"/>
    <property type="match status" value="1"/>
</dbReference>
<dbReference type="Proteomes" id="UP000244892">
    <property type="component" value="Chromosome"/>
</dbReference>
<dbReference type="GO" id="GO:0051537">
    <property type="term" value="F:2 iron, 2 sulfur cluster binding"/>
    <property type="evidence" value="ECO:0007669"/>
    <property type="project" value="UniProtKB-KW"/>
</dbReference>
<dbReference type="Pfam" id="PF04324">
    <property type="entry name" value="Fer2_BFD"/>
    <property type="match status" value="1"/>
</dbReference>
<evidence type="ECO:0000256" key="6">
    <source>
        <dbReference type="ARBA" id="ARBA00023014"/>
    </source>
</evidence>
<dbReference type="AlphaFoldDB" id="A0A2U8FRE2"/>
<evidence type="ECO:0000256" key="8">
    <source>
        <dbReference type="ARBA" id="ARBA00046332"/>
    </source>
</evidence>
<feature type="domain" description="BFD-like [2Fe-2S]-binding" evidence="9">
    <location>
        <begin position="2"/>
        <end position="49"/>
    </location>
</feature>
<comment type="similarity">
    <text evidence="8">Belongs to the Bfd family.</text>
</comment>
<keyword evidence="1" id="KW-0813">Transport</keyword>
<dbReference type="RefSeq" id="WP_109036635.1">
    <property type="nucleotide sequence ID" value="NZ_CP029210.1"/>
</dbReference>
<dbReference type="InterPro" id="IPR041854">
    <property type="entry name" value="BFD-like_2Fe2S-bd_dom_sf"/>
</dbReference>
<evidence type="ECO:0000259" key="9">
    <source>
        <dbReference type="Pfam" id="PF04324"/>
    </source>
</evidence>
<keyword evidence="6" id="KW-0411">Iron-sulfur</keyword>
<gene>
    <name evidence="10" type="ORF">DEH84_09465</name>
</gene>
<dbReference type="GO" id="GO:0046872">
    <property type="term" value="F:metal ion binding"/>
    <property type="evidence" value="ECO:0007669"/>
    <property type="project" value="UniProtKB-KW"/>
</dbReference>
<dbReference type="Gene3D" id="1.10.10.1100">
    <property type="entry name" value="BFD-like [2Fe-2S]-binding domain"/>
    <property type="match status" value="1"/>
</dbReference>
<dbReference type="OrthoDB" id="9815350at2"/>
<name>A0A2U8FRE2_9BURK</name>
<dbReference type="EMBL" id="CP029210">
    <property type="protein sequence ID" value="AWI53635.1"/>
    <property type="molecule type" value="Genomic_DNA"/>
</dbReference>
<evidence type="ECO:0000256" key="2">
    <source>
        <dbReference type="ARBA" id="ARBA00022714"/>
    </source>
</evidence>
<dbReference type="KEGG" id="aon:DEH84_09465"/>
<proteinExistence type="inferred from homology"/>
<evidence type="ECO:0000256" key="5">
    <source>
        <dbReference type="ARBA" id="ARBA00023004"/>
    </source>
</evidence>
<reference evidence="10 11" key="1">
    <citation type="submission" date="2018-05" db="EMBL/GenBank/DDBJ databases">
        <title>complete genome sequence of Aquabacterium olei NBRC 110486.</title>
        <authorList>
            <person name="Tang B."/>
            <person name="Chang J."/>
            <person name="Zhang L."/>
            <person name="Yang H."/>
        </authorList>
    </citation>
    <scope>NUCLEOTIDE SEQUENCE [LARGE SCALE GENOMIC DNA]</scope>
    <source>
        <strain evidence="10 11">NBRC 110486</strain>
    </source>
</reference>
<keyword evidence="2" id="KW-0001">2Fe-2S</keyword>
<evidence type="ECO:0000313" key="10">
    <source>
        <dbReference type="EMBL" id="AWI53635.1"/>
    </source>
</evidence>
<keyword evidence="11" id="KW-1185">Reference proteome</keyword>
<keyword evidence="4" id="KW-0249">Electron transport</keyword>
<evidence type="ECO:0000256" key="3">
    <source>
        <dbReference type="ARBA" id="ARBA00022723"/>
    </source>
</evidence>
<organism evidence="10 11">
    <name type="scientific">Aquabacterium olei</name>
    <dbReference type="NCBI Taxonomy" id="1296669"/>
    <lineage>
        <taxon>Bacteria</taxon>
        <taxon>Pseudomonadati</taxon>
        <taxon>Pseudomonadota</taxon>
        <taxon>Betaproteobacteria</taxon>
        <taxon>Burkholderiales</taxon>
        <taxon>Aquabacterium</taxon>
    </lineage>
</organism>
<evidence type="ECO:0000313" key="11">
    <source>
        <dbReference type="Proteomes" id="UP000244892"/>
    </source>
</evidence>
<dbReference type="InterPro" id="IPR052371">
    <property type="entry name" value="BFD-associated_ferredoxin"/>
</dbReference>
<dbReference type="PANTHER" id="PTHR37424:SF1">
    <property type="entry name" value="BACTERIOFERRITIN-ASSOCIATED FERREDOXIN"/>
    <property type="match status" value="1"/>
</dbReference>
<keyword evidence="3" id="KW-0479">Metal-binding</keyword>
<dbReference type="InterPro" id="IPR007419">
    <property type="entry name" value="BFD-like_2Fe2S-bd_dom"/>
</dbReference>
<keyword evidence="5" id="KW-0408">Iron</keyword>
<evidence type="ECO:0000256" key="1">
    <source>
        <dbReference type="ARBA" id="ARBA00022448"/>
    </source>
</evidence>
<accession>A0A2U8FRE2</accession>
<evidence type="ECO:0000256" key="4">
    <source>
        <dbReference type="ARBA" id="ARBA00022982"/>
    </source>
</evidence>